<keyword evidence="2 4" id="KW-0820">tRNA-binding</keyword>
<dbReference type="SUPFAM" id="SSF50249">
    <property type="entry name" value="Nucleic acid-binding proteins"/>
    <property type="match status" value="1"/>
</dbReference>
<sequence>MLRALRNTQAPNLLKHFSTIARDDPIHRVNLRVGKVVNVEKHPGGEHLFIEQVDLAEESPRTIVSGLAPYMAMDSLLNKKVVVVSNMKPSRFRGVLSQGMLLAATSKDNQVALLEPAADSELGERIQIADATEPEQDAPPILKPKQRVFESVAEFLKTDENGKAIYKGHPLKTNAGYVSCPTIPNGQIS</sequence>
<accession>A0A077WYC7</accession>
<reference evidence="6" key="1">
    <citation type="journal article" date="2014" name="Genome Announc.">
        <title>De novo whole-genome sequence and genome annotation of Lichtheimia ramosa.</title>
        <authorList>
            <person name="Linde J."/>
            <person name="Schwartze V."/>
            <person name="Binder U."/>
            <person name="Lass-Florl C."/>
            <person name="Voigt K."/>
            <person name="Horn F."/>
        </authorList>
    </citation>
    <scope>NUCLEOTIDE SEQUENCE</scope>
    <source>
        <strain evidence="6">JMRC FSU:6197</strain>
    </source>
</reference>
<protein>
    <recommendedName>
        <fullName evidence="5">tRNA-binding domain-containing protein</fullName>
    </recommendedName>
</protein>
<evidence type="ECO:0000313" key="6">
    <source>
        <dbReference type="EMBL" id="CDS12003.1"/>
    </source>
</evidence>
<dbReference type="InterPro" id="IPR051270">
    <property type="entry name" value="Tyrosine-tRNA_ligase_regulator"/>
</dbReference>
<dbReference type="GO" id="GO:0004831">
    <property type="term" value="F:tyrosine-tRNA ligase activity"/>
    <property type="evidence" value="ECO:0007669"/>
    <property type="project" value="TreeGrafter"/>
</dbReference>
<dbReference type="AlphaFoldDB" id="A0A077WYC7"/>
<dbReference type="GO" id="GO:0000049">
    <property type="term" value="F:tRNA binding"/>
    <property type="evidence" value="ECO:0007669"/>
    <property type="project" value="UniProtKB-UniRule"/>
</dbReference>
<evidence type="ECO:0000256" key="4">
    <source>
        <dbReference type="PROSITE-ProRule" id="PRU00209"/>
    </source>
</evidence>
<dbReference type="Pfam" id="PF01588">
    <property type="entry name" value="tRNA_bind"/>
    <property type="match status" value="1"/>
</dbReference>
<gene>
    <name evidence="6" type="ORF">LRAMOSA04199</name>
</gene>
<evidence type="ECO:0000256" key="1">
    <source>
        <dbReference type="ARBA" id="ARBA00022490"/>
    </source>
</evidence>
<keyword evidence="1" id="KW-0963">Cytoplasm</keyword>
<dbReference type="Gene3D" id="2.40.50.140">
    <property type="entry name" value="Nucleic acid-binding proteins"/>
    <property type="match status" value="1"/>
</dbReference>
<evidence type="ECO:0000256" key="3">
    <source>
        <dbReference type="ARBA" id="ARBA00022884"/>
    </source>
</evidence>
<dbReference type="InterPro" id="IPR002547">
    <property type="entry name" value="tRNA-bd_dom"/>
</dbReference>
<evidence type="ECO:0000259" key="5">
    <source>
        <dbReference type="PROSITE" id="PS50886"/>
    </source>
</evidence>
<dbReference type="PROSITE" id="PS50886">
    <property type="entry name" value="TRBD"/>
    <property type="match status" value="1"/>
</dbReference>
<proteinExistence type="predicted"/>
<feature type="domain" description="TRNA-binding" evidence="5">
    <location>
        <begin position="25"/>
        <end position="127"/>
    </location>
</feature>
<dbReference type="EMBL" id="LK023357">
    <property type="protein sequence ID" value="CDS12003.1"/>
    <property type="molecule type" value="Genomic_DNA"/>
</dbReference>
<dbReference type="PANTHER" id="PTHR11586:SF43">
    <property type="entry name" value="TYROSINE--TRNA LIGASE, CYTOPLASMIC"/>
    <property type="match status" value="1"/>
</dbReference>
<dbReference type="InterPro" id="IPR012340">
    <property type="entry name" value="NA-bd_OB-fold"/>
</dbReference>
<dbReference type="OrthoDB" id="19141at2759"/>
<dbReference type="PANTHER" id="PTHR11586">
    <property type="entry name" value="TRNA-AMINOACYLATION COFACTOR ARC1 FAMILY MEMBER"/>
    <property type="match status" value="1"/>
</dbReference>
<evidence type="ECO:0000256" key="2">
    <source>
        <dbReference type="ARBA" id="ARBA00022555"/>
    </source>
</evidence>
<keyword evidence="3 4" id="KW-0694">RNA-binding</keyword>
<organism evidence="6">
    <name type="scientific">Lichtheimia ramosa</name>
    <dbReference type="NCBI Taxonomy" id="688394"/>
    <lineage>
        <taxon>Eukaryota</taxon>
        <taxon>Fungi</taxon>
        <taxon>Fungi incertae sedis</taxon>
        <taxon>Mucoromycota</taxon>
        <taxon>Mucoromycotina</taxon>
        <taxon>Mucoromycetes</taxon>
        <taxon>Mucorales</taxon>
        <taxon>Lichtheimiaceae</taxon>
        <taxon>Lichtheimia</taxon>
    </lineage>
</organism>
<name>A0A077WYC7_9FUNG</name>